<name>A0ABQ7CF31_BRACR</name>
<comment type="caution">
    <text evidence="1">The sequence shown here is derived from an EMBL/GenBank/DDBJ whole genome shotgun (WGS) entry which is preliminary data.</text>
</comment>
<gene>
    <name evidence="1" type="ORF">DY000_02000989</name>
</gene>
<organism evidence="1 2">
    <name type="scientific">Brassica cretica</name>
    <name type="common">Mustard</name>
    <dbReference type="NCBI Taxonomy" id="69181"/>
    <lineage>
        <taxon>Eukaryota</taxon>
        <taxon>Viridiplantae</taxon>
        <taxon>Streptophyta</taxon>
        <taxon>Embryophyta</taxon>
        <taxon>Tracheophyta</taxon>
        <taxon>Spermatophyta</taxon>
        <taxon>Magnoliopsida</taxon>
        <taxon>eudicotyledons</taxon>
        <taxon>Gunneridae</taxon>
        <taxon>Pentapetalae</taxon>
        <taxon>rosids</taxon>
        <taxon>malvids</taxon>
        <taxon>Brassicales</taxon>
        <taxon>Brassicaceae</taxon>
        <taxon>Brassiceae</taxon>
        <taxon>Brassica</taxon>
    </lineage>
</organism>
<evidence type="ECO:0000313" key="1">
    <source>
        <dbReference type="EMBL" id="KAF3550719.1"/>
    </source>
</evidence>
<keyword evidence="2" id="KW-1185">Reference proteome</keyword>
<evidence type="ECO:0000313" key="2">
    <source>
        <dbReference type="Proteomes" id="UP000266723"/>
    </source>
</evidence>
<sequence>MKKHSMKPEDVVEPVGLKDGEEDNTIGAFGYIEPEYLSVNADFYGKPWGKVILLHWIFFEIKKS</sequence>
<protein>
    <submittedName>
        <fullName evidence="1">Uncharacterized protein</fullName>
    </submittedName>
</protein>
<dbReference type="Proteomes" id="UP000266723">
    <property type="component" value="Unassembled WGS sequence"/>
</dbReference>
<reference evidence="1 2" key="1">
    <citation type="journal article" date="2020" name="BMC Genomics">
        <title>Intraspecific diversification of the crop wild relative Brassica cretica Lam. using demographic model selection.</title>
        <authorList>
            <person name="Kioukis A."/>
            <person name="Michalopoulou V.A."/>
            <person name="Briers L."/>
            <person name="Pirintsos S."/>
            <person name="Studholme D.J."/>
            <person name="Pavlidis P."/>
            <person name="Sarris P.F."/>
        </authorList>
    </citation>
    <scope>NUCLEOTIDE SEQUENCE [LARGE SCALE GENOMIC DNA]</scope>
    <source>
        <strain evidence="2">cv. PFS-1207/04</strain>
    </source>
</reference>
<proteinExistence type="predicted"/>
<accession>A0ABQ7CF31</accession>
<dbReference type="EMBL" id="QGKV02000832">
    <property type="protein sequence ID" value="KAF3550719.1"/>
    <property type="molecule type" value="Genomic_DNA"/>
</dbReference>